<evidence type="ECO:0000313" key="3">
    <source>
        <dbReference type="Proteomes" id="UP000276834"/>
    </source>
</evidence>
<comment type="caution">
    <text evidence="2">The sequence shown here is derived from an EMBL/GenBank/DDBJ whole genome shotgun (WGS) entry which is preliminary data.</text>
</comment>
<evidence type="ECO:0000256" key="1">
    <source>
        <dbReference type="SAM" id="MobiDB-lite"/>
    </source>
</evidence>
<dbReference type="Proteomes" id="UP000276834">
    <property type="component" value="Unassembled WGS sequence"/>
</dbReference>
<feature type="region of interest" description="Disordered" evidence="1">
    <location>
        <begin position="40"/>
        <end position="69"/>
    </location>
</feature>
<reference evidence="2 3" key="1">
    <citation type="journal article" date="2018" name="Proc. R. Soc. B">
        <title>A non-coding region near Follistatin controls head colour polymorphism in the Gouldian finch.</title>
        <authorList>
            <person name="Toomey M.B."/>
            <person name="Marques C.I."/>
            <person name="Andrade P."/>
            <person name="Araujo P.M."/>
            <person name="Sabatino S."/>
            <person name="Gazda M.A."/>
            <person name="Afonso S."/>
            <person name="Lopes R.J."/>
            <person name="Corbo J.C."/>
            <person name="Carneiro M."/>
        </authorList>
    </citation>
    <scope>NUCLEOTIDE SEQUENCE [LARGE SCALE GENOMIC DNA]</scope>
    <source>
        <strain evidence="2">Red01</strain>
        <tissue evidence="2">Muscle</tissue>
    </source>
</reference>
<dbReference type="AlphaFoldDB" id="A0A3L8SKG6"/>
<protein>
    <submittedName>
        <fullName evidence="2">Uncharacterized protein</fullName>
    </submittedName>
</protein>
<keyword evidence="3" id="KW-1185">Reference proteome</keyword>
<evidence type="ECO:0000313" key="2">
    <source>
        <dbReference type="EMBL" id="RLW03088.1"/>
    </source>
</evidence>
<dbReference type="EMBL" id="QUSF01000017">
    <property type="protein sequence ID" value="RLW03088.1"/>
    <property type="molecule type" value="Genomic_DNA"/>
</dbReference>
<name>A0A3L8SKG6_CHLGU</name>
<organism evidence="2 3">
    <name type="scientific">Chloebia gouldiae</name>
    <name type="common">Gouldian finch</name>
    <name type="synonym">Erythrura gouldiae</name>
    <dbReference type="NCBI Taxonomy" id="44316"/>
    <lineage>
        <taxon>Eukaryota</taxon>
        <taxon>Metazoa</taxon>
        <taxon>Chordata</taxon>
        <taxon>Craniata</taxon>
        <taxon>Vertebrata</taxon>
        <taxon>Euteleostomi</taxon>
        <taxon>Archelosauria</taxon>
        <taxon>Archosauria</taxon>
        <taxon>Dinosauria</taxon>
        <taxon>Saurischia</taxon>
        <taxon>Theropoda</taxon>
        <taxon>Coelurosauria</taxon>
        <taxon>Aves</taxon>
        <taxon>Neognathae</taxon>
        <taxon>Neoaves</taxon>
        <taxon>Telluraves</taxon>
        <taxon>Australaves</taxon>
        <taxon>Passeriformes</taxon>
        <taxon>Passeroidea</taxon>
        <taxon>Passeridae</taxon>
        <taxon>Chloebia</taxon>
    </lineage>
</organism>
<proteinExistence type="predicted"/>
<accession>A0A3L8SKG6</accession>
<gene>
    <name evidence="2" type="ORF">DV515_00006862</name>
</gene>
<sequence length="69" mass="7168">MTQSRVAGWICSSGSVPARLRSPGTAAPTTVLALSRLLPAQHPAGHTSRKAVKVGTQHSSPHRGLGSWT</sequence>